<dbReference type="GeneID" id="41337262"/>
<sequence>MNKKYQVFISSTYDDLKEEREQVIKAVLEMGHIPVGMEMFSAGDEEQWKLIARQIEQTDYYVIIVGHRYGSETEDGISYTEKEYDYASSLGVPTLGFVISDDASWPSSRIDKSDKKLKKLEAFKSKVKSKLVHFWESKDDLHGKVSISLMKTMNLNPRIGWVRATDAPTTEATQELVRLSAENSTLRKKIEGFKTIEQPDEEKRLVHILDDNTRKFKVRRKSDKGRWDDAEKVRNTLLEIFLMIAPTLVNESSSKTIAKEIAFEHVGNNWFRTWPIGDNKIKGMIADLVALDLVQPSKKKHSVNDKEEYWSLTKLGNSILKRARRIQLEEGIDTLEDKSEEDF</sequence>
<dbReference type="KEGG" id="ilo:IL2073"/>
<dbReference type="HOGENOM" id="CLU_062193_1_1_6"/>
<feature type="domain" description="DUF4062" evidence="1">
    <location>
        <begin position="6"/>
        <end position="87"/>
    </location>
</feature>
<dbReference type="Pfam" id="PF13271">
    <property type="entry name" value="DUF4062"/>
    <property type="match status" value="1"/>
</dbReference>
<name>Q5R171_IDILO</name>
<evidence type="ECO:0000259" key="1">
    <source>
        <dbReference type="Pfam" id="PF13271"/>
    </source>
</evidence>
<dbReference type="InterPro" id="IPR025139">
    <property type="entry name" value="DUF4062"/>
</dbReference>
<evidence type="ECO:0000313" key="2">
    <source>
        <dbReference type="EMBL" id="AAV82905.1"/>
    </source>
</evidence>
<dbReference type="eggNOG" id="COG5635">
    <property type="taxonomic scope" value="Bacteria"/>
</dbReference>
<accession>Q5R171</accession>
<gene>
    <name evidence="2" type="ordered locus">IL2073</name>
</gene>
<organism evidence="2 3">
    <name type="scientific">Idiomarina loihiensis (strain ATCC BAA-735 / DSM 15497 / L2-TR)</name>
    <dbReference type="NCBI Taxonomy" id="283942"/>
    <lineage>
        <taxon>Bacteria</taxon>
        <taxon>Pseudomonadati</taxon>
        <taxon>Pseudomonadota</taxon>
        <taxon>Gammaproteobacteria</taxon>
        <taxon>Alteromonadales</taxon>
        <taxon>Idiomarinaceae</taxon>
        <taxon>Idiomarina</taxon>
    </lineage>
</organism>
<dbReference type="RefSeq" id="WP_011235301.1">
    <property type="nucleotide sequence ID" value="NC_006512.1"/>
</dbReference>
<proteinExistence type="predicted"/>
<dbReference type="EMBL" id="AE017340">
    <property type="protein sequence ID" value="AAV82905.1"/>
    <property type="molecule type" value="Genomic_DNA"/>
</dbReference>
<reference evidence="2 3" key="1">
    <citation type="journal article" date="2004" name="Proc. Natl. Acad. Sci. U.S.A.">
        <title>Genome sequence of the deep-sea gamma-proteobacterium Idiomarina loihiensis reveals amino acid fermentation as a source of carbon and energy.</title>
        <authorList>
            <person name="Hou S."/>
            <person name="Saw J.H."/>
            <person name="Lee K.S."/>
            <person name="Freitas T.A."/>
            <person name="Belisle C."/>
            <person name="Kawarabayasi Y."/>
            <person name="Donachie S.P."/>
            <person name="Pikina A."/>
            <person name="Galperin M.Y."/>
            <person name="Koonin E.V."/>
            <person name="Makarova K.S."/>
            <person name="Omelchenko M.V."/>
            <person name="Sorokin A."/>
            <person name="Wolf Y.I."/>
            <person name="Li Q.X."/>
            <person name="Keum Y.S."/>
            <person name="Campbell S."/>
            <person name="Denery J."/>
            <person name="Aizawa S."/>
            <person name="Shibata S."/>
            <person name="Malahoff A."/>
            <person name="Alam M."/>
        </authorList>
    </citation>
    <scope>NUCLEOTIDE SEQUENCE [LARGE SCALE GENOMIC DNA]</scope>
    <source>
        <strain evidence="3">ATCC BAA-735 / DSM 15497 / L2-TR</strain>
    </source>
</reference>
<keyword evidence="3" id="KW-1185">Reference proteome</keyword>
<dbReference type="OrthoDB" id="72299at2"/>
<dbReference type="AlphaFoldDB" id="Q5R171"/>
<evidence type="ECO:0000313" key="3">
    <source>
        <dbReference type="Proteomes" id="UP000001171"/>
    </source>
</evidence>
<protein>
    <recommendedName>
        <fullName evidence="1">DUF4062 domain-containing protein</fullName>
    </recommendedName>
</protein>
<dbReference type="Proteomes" id="UP000001171">
    <property type="component" value="Chromosome"/>
</dbReference>